<dbReference type="Proteomes" id="UP001283361">
    <property type="component" value="Unassembled WGS sequence"/>
</dbReference>
<accession>A0AAE0YQ30</accession>
<dbReference type="EMBL" id="JAWDGP010005718">
    <property type="protein sequence ID" value="KAK3753217.1"/>
    <property type="molecule type" value="Genomic_DNA"/>
</dbReference>
<sequence length="71" mass="7954">MSTYYATWPYGIAGNTDKLLASGYGVPNPSQSNPSSYLEKFCRIRKRLLKLLCQKSAQHDGLSCYLHSAPR</sequence>
<dbReference type="AlphaFoldDB" id="A0AAE0YQ30"/>
<organism evidence="1 2">
    <name type="scientific">Elysia crispata</name>
    <name type="common">lettuce slug</name>
    <dbReference type="NCBI Taxonomy" id="231223"/>
    <lineage>
        <taxon>Eukaryota</taxon>
        <taxon>Metazoa</taxon>
        <taxon>Spiralia</taxon>
        <taxon>Lophotrochozoa</taxon>
        <taxon>Mollusca</taxon>
        <taxon>Gastropoda</taxon>
        <taxon>Heterobranchia</taxon>
        <taxon>Euthyneura</taxon>
        <taxon>Panpulmonata</taxon>
        <taxon>Sacoglossa</taxon>
        <taxon>Placobranchoidea</taxon>
        <taxon>Plakobranchidae</taxon>
        <taxon>Elysia</taxon>
    </lineage>
</organism>
<comment type="caution">
    <text evidence="1">The sequence shown here is derived from an EMBL/GenBank/DDBJ whole genome shotgun (WGS) entry which is preliminary data.</text>
</comment>
<evidence type="ECO:0000313" key="1">
    <source>
        <dbReference type="EMBL" id="KAK3753217.1"/>
    </source>
</evidence>
<keyword evidence="2" id="KW-1185">Reference proteome</keyword>
<proteinExistence type="predicted"/>
<reference evidence="1" key="1">
    <citation type="journal article" date="2023" name="G3 (Bethesda)">
        <title>A reference genome for the long-term kleptoplast-retaining sea slug Elysia crispata morphotype clarki.</title>
        <authorList>
            <person name="Eastman K.E."/>
            <person name="Pendleton A.L."/>
            <person name="Shaikh M.A."/>
            <person name="Suttiyut T."/>
            <person name="Ogas R."/>
            <person name="Tomko P."/>
            <person name="Gavelis G."/>
            <person name="Widhalm J.R."/>
            <person name="Wisecaver J.H."/>
        </authorList>
    </citation>
    <scope>NUCLEOTIDE SEQUENCE</scope>
    <source>
        <strain evidence="1">ECLA1</strain>
    </source>
</reference>
<name>A0AAE0YQ30_9GAST</name>
<gene>
    <name evidence="1" type="ORF">RRG08_024491</name>
</gene>
<protein>
    <submittedName>
        <fullName evidence="1">Uncharacterized protein</fullName>
    </submittedName>
</protein>
<evidence type="ECO:0000313" key="2">
    <source>
        <dbReference type="Proteomes" id="UP001283361"/>
    </source>
</evidence>